<name>A0A9P4WT30_9PLEO</name>
<dbReference type="Proteomes" id="UP000758155">
    <property type="component" value="Unassembled WGS sequence"/>
</dbReference>
<organism evidence="2 3">
    <name type="scientific">Didymella heteroderae</name>
    <dbReference type="NCBI Taxonomy" id="1769908"/>
    <lineage>
        <taxon>Eukaryota</taxon>
        <taxon>Fungi</taxon>
        <taxon>Dikarya</taxon>
        <taxon>Ascomycota</taxon>
        <taxon>Pezizomycotina</taxon>
        <taxon>Dothideomycetes</taxon>
        <taxon>Pleosporomycetidae</taxon>
        <taxon>Pleosporales</taxon>
        <taxon>Pleosporineae</taxon>
        <taxon>Didymellaceae</taxon>
        <taxon>Didymella</taxon>
    </lineage>
</organism>
<evidence type="ECO:0000256" key="1">
    <source>
        <dbReference type="SAM" id="MobiDB-lite"/>
    </source>
</evidence>
<comment type="caution">
    <text evidence="2">The sequence shown here is derived from an EMBL/GenBank/DDBJ whole genome shotgun (WGS) entry which is preliminary data.</text>
</comment>
<protein>
    <submittedName>
        <fullName evidence="2">Uncharacterized protein</fullName>
    </submittedName>
</protein>
<gene>
    <name evidence="2" type="ORF">E8E12_009025</name>
</gene>
<accession>A0A9P4WT30</accession>
<evidence type="ECO:0000313" key="3">
    <source>
        <dbReference type="Proteomes" id="UP000758155"/>
    </source>
</evidence>
<dbReference type="AlphaFoldDB" id="A0A9P4WT30"/>
<keyword evidence="3" id="KW-1185">Reference proteome</keyword>
<sequence>MKINNVAAWLAFIFDSSRAFRISHRGHTTLEAFSKRDLPPPIPPRPAPRPPKEPYLALYDNANDDSWETAKCKGANFMRAMRGSDRIAGQVFNPPRDSAASEYENLDFDTAEKWGWGYSEKIPAGNFKDWGIDDVLRDLTLSDKCAGWGGSLDCLTFVHGFKQLADGKWEHDPAPYDVDGKTYRRSGAHYGMAFDASQGVIIALDRDSPQSAGKQIKPPVQGDELPAEIISRAIREVIPDAKDFPAWGGYDFDTDTPEGQALLGTQNAQAFSYFLFQHKATLGNLHISEVRVFRDNRPKNAGPNLLFIVKPVPAKNETKPSTEQYEDIPSMFAKLKPHQGVSAADTVKVAAKGPEDLPAPRPLIVMPKPVPALFSKDPQPTYLDLYTNAADGEWEKAKCKGANFLKAMKGSDAEAGKAFNPPRDSAAGLYNEENIGDLMEWGWSGGEAFEPGMKHYGVDGALRDMGSSDTVLQDGGDIRLVSFRHGMSKMGDNDQWIPMDEQRYEVNGKEYRYTGAWYNFAVDEVNGVIIATDRASPQDIGSKKMPIIAGDDLPLIRAFSDFAWIYWAALADGIGSDVKNIHYFMSLSITNELTQRILSRCVREILPGSWGFPDWPGFEFDTSTPQGQAILGTPNAQAFSYFLLQHKKELGNLFISKVRVFHDANWISHANLLLIVEPVPTGVKPGKPEKSEEQGTSVVAEPQVQGQTSPAILRLRHWWNRAKL</sequence>
<proteinExistence type="predicted"/>
<feature type="region of interest" description="Disordered" evidence="1">
    <location>
        <begin position="34"/>
        <end position="53"/>
    </location>
</feature>
<reference evidence="2" key="1">
    <citation type="submission" date="2019-04" db="EMBL/GenBank/DDBJ databases">
        <title>Sequencing of skin fungus with MAO and IRED activity.</title>
        <authorList>
            <person name="Marsaioli A.J."/>
            <person name="Bonatto J.M.C."/>
            <person name="Reis Junior O."/>
        </authorList>
    </citation>
    <scope>NUCLEOTIDE SEQUENCE</scope>
    <source>
        <strain evidence="2">28M1</strain>
    </source>
</reference>
<feature type="compositionally biased region" description="Pro residues" evidence="1">
    <location>
        <begin position="39"/>
        <end position="49"/>
    </location>
</feature>
<dbReference type="OrthoDB" id="5337308at2759"/>
<feature type="region of interest" description="Disordered" evidence="1">
    <location>
        <begin position="684"/>
        <end position="705"/>
    </location>
</feature>
<dbReference type="EMBL" id="SWKV01000023">
    <property type="protein sequence ID" value="KAF3040968.1"/>
    <property type="molecule type" value="Genomic_DNA"/>
</dbReference>
<evidence type="ECO:0000313" key="2">
    <source>
        <dbReference type="EMBL" id="KAF3040968.1"/>
    </source>
</evidence>